<keyword evidence="3" id="KW-1185">Reference proteome</keyword>
<feature type="chain" id="PRO_5021321399" evidence="1">
    <location>
        <begin position="22"/>
        <end position="252"/>
    </location>
</feature>
<dbReference type="Pfam" id="PF14094">
    <property type="entry name" value="DUF4272"/>
    <property type="match status" value="1"/>
</dbReference>
<keyword evidence="1" id="KW-0732">Signal</keyword>
<evidence type="ECO:0000256" key="1">
    <source>
        <dbReference type="SAM" id="SignalP"/>
    </source>
</evidence>
<proteinExistence type="predicted"/>
<reference evidence="2 3" key="1">
    <citation type="journal article" date="2019" name="Environ. Microbiol.">
        <title>Species interactions and distinct microbial communities in high Arctic permafrost affected cryosols are associated with the CH4 and CO2 gas fluxes.</title>
        <authorList>
            <person name="Altshuler I."/>
            <person name="Hamel J."/>
            <person name="Turney S."/>
            <person name="Magnuson E."/>
            <person name="Levesque R."/>
            <person name="Greer C."/>
            <person name="Whyte L.G."/>
        </authorList>
    </citation>
    <scope>NUCLEOTIDE SEQUENCE [LARGE SCALE GENOMIC DNA]</scope>
    <source>
        <strain evidence="2 3">S9.2P</strain>
    </source>
</reference>
<evidence type="ECO:0000313" key="3">
    <source>
        <dbReference type="Proteomes" id="UP000317646"/>
    </source>
</evidence>
<dbReference type="InterPro" id="IPR025368">
    <property type="entry name" value="DUF4272"/>
</dbReference>
<dbReference type="AlphaFoldDB" id="A0A502G9V4"/>
<dbReference type="Proteomes" id="UP000317646">
    <property type="component" value="Unassembled WGS sequence"/>
</dbReference>
<dbReference type="OrthoDB" id="4399984at2"/>
<accession>A0A502G9V4</accession>
<evidence type="ECO:0000313" key="2">
    <source>
        <dbReference type="EMBL" id="TPG58957.1"/>
    </source>
</evidence>
<dbReference type="EMBL" id="RCYZ01000014">
    <property type="protein sequence ID" value="TPG58957.1"/>
    <property type="molecule type" value="Genomic_DNA"/>
</dbReference>
<comment type="caution">
    <text evidence="2">The sequence shown here is derived from an EMBL/GenBank/DDBJ whole genome shotgun (WGS) entry which is preliminary data.</text>
</comment>
<protein>
    <submittedName>
        <fullName evidence="2">DUF4272 domain-containing protein</fullName>
    </submittedName>
</protein>
<sequence length="252" mass="28315">MMKRYVFLALLPLLSCQGQQPADSPTRVGVPVEHVVATKDQQARRAQSEAYCKAHGVPYYKNPTAMLTDSEAEATLRTQDEVVDRALALCFIGLKSEGMSLTQLAEIDRAYHISPKLTPNERAYVTAPHPTEQQQADANWRYEGLHVLLWAVGYVPALAYPDRMCEVASDVKIIHDLSEAQFRARAKLRSKKEILDQADLILRLDWACTEARLKKQPAPGGLSSDAVVERHHALNWLMQYGDQEWDDVSTDT</sequence>
<gene>
    <name evidence="2" type="ORF">EAH73_21805</name>
</gene>
<feature type="signal peptide" evidence="1">
    <location>
        <begin position="1"/>
        <end position="21"/>
    </location>
</feature>
<organism evidence="2 3">
    <name type="scientific">Hymenobacter nivis</name>
    <dbReference type="NCBI Taxonomy" id="1850093"/>
    <lineage>
        <taxon>Bacteria</taxon>
        <taxon>Pseudomonadati</taxon>
        <taxon>Bacteroidota</taxon>
        <taxon>Cytophagia</taxon>
        <taxon>Cytophagales</taxon>
        <taxon>Hymenobacteraceae</taxon>
        <taxon>Hymenobacter</taxon>
    </lineage>
</organism>
<dbReference type="RefSeq" id="WP_140469565.1">
    <property type="nucleotide sequence ID" value="NZ_RCYZ01000014.1"/>
</dbReference>
<name>A0A502G9V4_9BACT</name>